<reference evidence="2" key="1">
    <citation type="journal article" date="2019" name="Int. J. Syst. Evol. Microbiol.">
        <title>The Global Catalogue of Microorganisms (GCM) 10K type strain sequencing project: providing services to taxonomists for standard genome sequencing and annotation.</title>
        <authorList>
            <consortium name="The Broad Institute Genomics Platform"/>
            <consortium name="The Broad Institute Genome Sequencing Center for Infectious Disease"/>
            <person name="Wu L."/>
            <person name="Ma J."/>
        </authorList>
    </citation>
    <scope>NUCLEOTIDE SEQUENCE [LARGE SCALE GENOMIC DNA]</scope>
    <source>
        <strain evidence="2">JCM 17805</strain>
    </source>
</reference>
<comment type="caution">
    <text evidence="1">The sequence shown here is derived from an EMBL/GenBank/DDBJ whole genome shotgun (WGS) entry which is preliminary data.</text>
</comment>
<accession>A0ABP8UW90</accession>
<dbReference type="Proteomes" id="UP001500604">
    <property type="component" value="Unassembled WGS sequence"/>
</dbReference>
<evidence type="ECO:0000313" key="2">
    <source>
        <dbReference type="Proteomes" id="UP001500604"/>
    </source>
</evidence>
<proteinExistence type="predicted"/>
<gene>
    <name evidence="1" type="ORF">GCM10023116_03690</name>
</gene>
<protein>
    <submittedName>
        <fullName evidence="1">Uncharacterized protein</fullName>
    </submittedName>
</protein>
<evidence type="ECO:0000313" key="1">
    <source>
        <dbReference type="EMBL" id="GAA4648105.1"/>
    </source>
</evidence>
<dbReference type="EMBL" id="BAABFL010000025">
    <property type="protein sequence ID" value="GAA4648105.1"/>
    <property type="molecule type" value="Genomic_DNA"/>
</dbReference>
<sequence length="81" mass="9010">MNAAQPCKYWVNLGHRRLLIDGRREPECGQAIAVFSPSDDPVRVVCYSPGMEPGLILGCVELEERPVPALNAGRYLEETVR</sequence>
<dbReference type="RefSeq" id="WP_345193323.1">
    <property type="nucleotide sequence ID" value="NZ_BAABFL010000025.1"/>
</dbReference>
<name>A0ABP8UW90_9GAMM</name>
<organism evidence="1 2">
    <name type="scientific">Kistimonas scapharcae</name>
    <dbReference type="NCBI Taxonomy" id="1036133"/>
    <lineage>
        <taxon>Bacteria</taxon>
        <taxon>Pseudomonadati</taxon>
        <taxon>Pseudomonadota</taxon>
        <taxon>Gammaproteobacteria</taxon>
        <taxon>Oceanospirillales</taxon>
        <taxon>Endozoicomonadaceae</taxon>
        <taxon>Kistimonas</taxon>
    </lineage>
</organism>
<keyword evidence="2" id="KW-1185">Reference proteome</keyword>